<evidence type="ECO:0000256" key="6">
    <source>
        <dbReference type="ARBA" id="ARBA00034312"/>
    </source>
</evidence>
<reference evidence="7" key="1">
    <citation type="submission" date="2005-05" db="EMBL/GenBank/DDBJ databases">
        <title>Pesquisa de hidratase de nitrilo em microrganismos. Caracterizacao genetica do metabolismo de nitrilos em Agrobacterium tumefaciens.</title>
        <authorList>
            <person name="Lourenco P.M.L."/>
        </authorList>
    </citation>
    <scope>NUCLEOTIDE SEQUENCE</scope>
</reference>
<comment type="cofactor">
    <cofactor evidence="1">
        <name>heme b</name>
        <dbReference type="ChEBI" id="CHEBI:60344"/>
    </cofactor>
</comment>
<evidence type="ECO:0000313" key="7">
    <source>
        <dbReference type="EMBL" id="CAI96182.1"/>
    </source>
</evidence>
<sequence length="351" mass="40082">MESAINKHLKCPRTLSRRVADDYQPPFPMWVARASEDLTQVVMGYFGIQYYGEEKKPEALAALRHIVSDFSGVDGPMEYDLTHHRDAQGYDNLIAVGYWRDPEAQQRWQSAPAVSGWWNSDDRLAENIGYFREIVAPRAEQFETLYAFQDQFPGVGAVMDGVSDEVEEHGYWGSMRDRFAASQTDWMSATGNLEVISGDPRKGGRVVVRGHDNIALIRSGQDWADADGDERKLYLDEIEPTLRAGMDFLRDNGKGVGCYSNRYVQYIDLDGNFLEKSYNIGHWRSLDLLERWAESHPTHLRIFVTFFRVAAGLSKLRLYHEVSVFDARNQLFEYINCHPQTGMIRDASTGT</sequence>
<dbReference type="GO" id="GO:0016829">
    <property type="term" value="F:lyase activity"/>
    <property type="evidence" value="ECO:0007669"/>
    <property type="project" value="UniProtKB-KW"/>
</dbReference>
<keyword evidence="5" id="KW-0456">Lyase</keyword>
<protein>
    <submittedName>
        <fullName evidence="7">Putative aldoxime dehydratase</fullName>
    </submittedName>
</protein>
<evidence type="ECO:0000256" key="1">
    <source>
        <dbReference type="ARBA" id="ARBA00001970"/>
    </source>
</evidence>
<dbReference type="SUPFAM" id="SSF54909">
    <property type="entry name" value="Dimeric alpha+beta barrel"/>
    <property type="match status" value="1"/>
</dbReference>
<dbReference type="Pfam" id="PF13816">
    <property type="entry name" value="Dehydratase_hem"/>
    <property type="match status" value="1"/>
</dbReference>
<dbReference type="InterPro" id="IPR011008">
    <property type="entry name" value="Dimeric_a/b-barrel"/>
</dbReference>
<accession>Q4VYU2</accession>
<name>Q4VYU2_AGRTU</name>
<keyword evidence="2" id="KW-0349">Heme</keyword>
<proteinExistence type="inferred from homology"/>
<dbReference type="AlphaFoldDB" id="Q4VYU2"/>
<organism evidence="7">
    <name type="scientific">Agrobacterium tumefaciens</name>
    <dbReference type="NCBI Taxonomy" id="358"/>
    <lineage>
        <taxon>Bacteria</taxon>
        <taxon>Pseudomonadati</taxon>
        <taxon>Pseudomonadota</taxon>
        <taxon>Alphaproteobacteria</taxon>
        <taxon>Hyphomicrobiales</taxon>
        <taxon>Rhizobiaceae</taxon>
        <taxon>Rhizobium/Agrobacterium group</taxon>
        <taxon>Agrobacterium</taxon>
        <taxon>Agrobacterium tumefaciens complex</taxon>
    </lineage>
</organism>
<keyword evidence="4" id="KW-0408">Iron</keyword>
<evidence type="ECO:0000256" key="2">
    <source>
        <dbReference type="ARBA" id="ARBA00022617"/>
    </source>
</evidence>
<dbReference type="GO" id="GO:0046872">
    <property type="term" value="F:metal ion binding"/>
    <property type="evidence" value="ECO:0007669"/>
    <property type="project" value="UniProtKB-KW"/>
</dbReference>
<gene>
    <name evidence="7" type="primary">Adase</name>
</gene>
<keyword evidence="3" id="KW-0479">Metal-binding</keyword>
<dbReference type="InterPro" id="IPR025702">
    <property type="entry name" value="OXD"/>
</dbReference>
<evidence type="ECO:0000256" key="4">
    <source>
        <dbReference type="ARBA" id="ARBA00023004"/>
    </source>
</evidence>
<dbReference type="EMBL" id="AJ971318">
    <property type="protein sequence ID" value="CAI96182.1"/>
    <property type="molecule type" value="Genomic_DNA"/>
</dbReference>
<comment type="similarity">
    <text evidence="6">Belongs to the heme-containing dehydratase family.</text>
</comment>
<evidence type="ECO:0000256" key="3">
    <source>
        <dbReference type="ARBA" id="ARBA00022723"/>
    </source>
</evidence>
<evidence type="ECO:0000256" key="5">
    <source>
        <dbReference type="ARBA" id="ARBA00023239"/>
    </source>
</evidence>